<dbReference type="Proteomes" id="UP001138997">
    <property type="component" value="Unassembled WGS sequence"/>
</dbReference>
<dbReference type="RefSeq" id="WP_231446392.1">
    <property type="nucleotide sequence ID" value="NZ_JAJOMB010000015.1"/>
</dbReference>
<proteinExistence type="predicted"/>
<evidence type="ECO:0000313" key="1">
    <source>
        <dbReference type="EMBL" id="MCD5314123.1"/>
    </source>
</evidence>
<dbReference type="Gene3D" id="1.10.1200.10">
    <property type="entry name" value="ACP-like"/>
    <property type="match status" value="1"/>
</dbReference>
<accession>A0A9X1NH97</accession>
<evidence type="ECO:0008006" key="3">
    <source>
        <dbReference type="Google" id="ProtNLM"/>
    </source>
</evidence>
<protein>
    <recommendedName>
        <fullName evidence="3">Acyl carrier protein</fullName>
    </recommendedName>
</protein>
<dbReference type="SUPFAM" id="SSF47336">
    <property type="entry name" value="ACP-like"/>
    <property type="match status" value="1"/>
</dbReference>
<dbReference type="InterPro" id="IPR036736">
    <property type="entry name" value="ACP-like_sf"/>
</dbReference>
<gene>
    <name evidence="1" type="ORF">LR394_24750</name>
</gene>
<dbReference type="EMBL" id="JAJOMB010000015">
    <property type="protein sequence ID" value="MCD5314123.1"/>
    <property type="molecule type" value="Genomic_DNA"/>
</dbReference>
<reference evidence="1" key="1">
    <citation type="submission" date="2021-11" db="EMBL/GenBank/DDBJ databases">
        <title>Streptomyces corallinus and Kineosporia corallina sp. nov., two new coral-derived marine actinobacteria.</title>
        <authorList>
            <person name="Buangrab K."/>
            <person name="Sutthacheep M."/>
            <person name="Yeemin T."/>
            <person name="Harunari E."/>
            <person name="Igarashi Y."/>
            <person name="Sripreechasak P."/>
            <person name="Kanchanasin P."/>
            <person name="Tanasupawat S."/>
            <person name="Phongsopitanun W."/>
        </authorList>
    </citation>
    <scope>NUCLEOTIDE SEQUENCE</scope>
    <source>
        <strain evidence="1">JCM 31032</strain>
    </source>
</reference>
<name>A0A9X1NH97_9ACTN</name>
<dbReference type="AlphaFoldDB" id="A0A9X1NH97"/>
<organism evidence="1 2">
    <name type="scientific">Kineosporia babensis</name>
    <dbReference type="NCBI Taxonomy" id="499548"/>
    <lineage>
        <taxon>Bacteria</taxon>
        <taxon>Bacillati</taxon>
        <taxon>Actinomycetota</taxon>
        <taxon>Actinomycetes</taxon>
        <taxon>Kineosporiales</taxon>
        <taxon>Kineosporiaceae</taxon>
        <taxon>Kineosporia</taxon>
    </lineage>
</organism>
<comment type="caution">
    <text evidence="1">The sequence shown here is derived from an EMBL/GenBank/DDBJ whole genome shotgun (WGS) entry which is preliminary data.</text>
</comment>
<sequence>MSDPVVDLTVVELDSAVRAVVARQLRVPADGLADEHPLTLELDEAARPRLLTAMGEALDATFPDDFLDGVATIDDLTSAVRVSLRA</sequence>
<evidence type="ECO:0000313" key="2">
    <source>
        <dbReference type="Proteomes" id="UP001138997"/>
    </source>
</evidence>
<keyword evidence="2" id="KW-1185">Reference proteome</keyword>